<organism evidence="4 5">
    <name type="scientific">Saccharibacillus endophyticus</name>
    <dbReference type="NCBI Taxonomy" id="2060666"/>
    <lineage>
        <taxon>Bacteria</taxon>
        <taxon>Bacillati</taxon>
        <taxon>Bacillota</taxon>
        <taxon>Bacilli</taxon>
        <taxon>Bacillales</taxon>
        <taxon>Paenibacillaceae</taxon>
        <taxon>Saccharibacillus</taxon>
    </lineage>
</organism>
<feature type="domain" description="N-acetyltransferase" evidence="3">
    <location>
        <begin position="15"/>
        <end position="143"/>
    </location>
</feature>
<dbReference type="PANTHER" id="PTHR43626">
    <property type="entry name" value="ACYL-COA N-ACYLTRANSFERASE"/>
    <property type="match status" value="1"/>
</dbReference>
<dbReference type="PROSITE" id="PS51186">
    <property type="entry name" value="GNAT"/>
    <property type="match status" value="1"/>
</dbReference>
<evidence type="ECO:0000256" key="1">
    <source>
        <dbReference type="ARBA" id="ARBA00022679"/>
    </source>
</evidence>
<protein>
    <submittedName>
        <fullName evidence="4">N-acetyltransferase</fullName>
    </submittedName>
</protein>
<evidence type="ECO:0000256" key="2">
    <source>
        <dbReference type="ARBA" id="ARBA00023315"/>
    </source>
</evidence>
<evidence type="ECO:0000313" key="5">
    <source>
        <dbReference type="Proteomes" id="UP000605427"/>
    </source>
</evidence>
<dbReference type="Gene3D" id="3.40.630.30">
    <property type="match status" value="1"/>
</dbReference>
<keyword evidence="1" id="KW-0808">Transferase</keyword>
<proteinExistence type="predicted"/>
<reference evidence="5" key="1">
    <citation type="journal article" date="2019" name="Int. J. Syst. Evol. Microbiol.">
        <title>The Global Catalogue of Microorganisms (GCM) 10K type strain sequencing project: providing services to taxonomists for standard genome sequencing and annotation.</title>
        <authorList>
            <consortium name="The Broad Institute Genomics Platform"/>
            <consortium name="The Broad Institute Genome Sequencing Center for Infectious Disease"/>
            <person name="Wu L."/>
            <person name="Ma J."/>
        </authorList>
    </citation>
    <scope>NUCLEOTIDE SEQUENCE [LARGE SCALE GENOMIC DNA]</scope>
    <source>
        <strain evidence="5">CCM 8702</strain>
    </source>
</reference>
<accession>A0ABQ1ZWH9</accession>
<dbReference type="Proteomes" id="UP000605427">
    <property type="component" value="Unassembled WGS sequence"/>
</dbReference>
<evidence type="ECO:0000259" key="3">
    <source>
        <dbReference type="PROSITE" id="PS51186"/>
    </source>
</evidence>
<dbReference type="SUPFAM" id="SSF55729">
    <property type="entry name" value="Acyl-CoA N-acyltransferases (Nat)"/>
    <property type="match status" value="1"/>
</dbReference>
<dbReference type="InterPro" id="IPR000182">
    <property type="entry name" value="GNAT_dom"/>
</dbReference>
<keyword evidence="5" id="KW-1185">Reference proteome</keyword>
<sequence length="143" mass="16571">MSQNPDAWKDAKLRWTWEIPSAFDLHELYEVLEWNDFLRLEPEKLRLAMEGSWKVISVYADERLIATGRLVSDGVINAYLCGVGVRSELRGQGIGKEIMHRLTEEARKQGLHIQLFCSEEHRAYYGGLGFEEFAFGFKKDGRF</sequence>
<dbReference type="EMBL" id="BMDD01000003">
    <property type="protein sequence ID" value="GGH81009.1"/>
    <property type="molecule type" value="Genomic_DNA"/>
</dbReference>
<gene>
    <name evidence="4" type="ORF">GCM10007362_30190</name>
</gene>
<dbReference type="InterPro" id="IPR016181">
    <property type="entry name" value="Acyl_CoA_acyltransferase"/>
</dbReference>
<dbReference type="PANTHER" id="PTHR43626:SF4">
    <property type="entry name" value="GCN5-RELATED N-ACETYLTRANSFERASE 2, CHLOROPLASTIC"/>
    <property type="match status" value="1"/>
</dbReference>
<comment type="caution">
    <text evidence="4">The sequence shown here is derived from an EMBL/GenBank/DDBJ whole genome shotgun (WGS) entry which is preliminary data.</text>
</comment>
<dbReference type="InterPro" id="IPR045039">
    <property type="entry name" value="NSI-like"/>
</dbReference>
<dbReference type="CDD" id="cd04301">
    <property type="entry name" value="NAT_SF"/>
    <property type="match status" value="1"/>
</dbReference>
<name>A0ABQ1ZWH9_9BACL</name>
<dbReference type="Pfam" id="PF00583">
    <property type="entry name" value="Acetyltransf_1"/>
    <property type="match status" value="1"/>
</dbReference>
<dbReference type="RefSeq" id="WP_172244922.1">
    <property type="nucleotide sequence ID" value="NZ_BMDD01000003.1"/>
</dbReference>
<evidence type="ECO:0000313" key="4">
    <source>
        <dbReference type="EMBL" id="GGH81009.1"/>
    </source>
</evidence>
<keyword evidence="2" id="KW-0012">Acyltransferase</keyword>